<organism evidence="3 4">
    <name type="scientific">Syntrophus gentianae</name>
    <dbReference type="NCBI Taxonomy" id="43775"/>
    <lineage>
        <taxon>Bacteria</taxon>
        <taxon>Pseudomonadati</taxon>
        <taxon>Thermodesulfobacteriota</taxon>
        <taxon>Syntrophia</taxon>
        <taxon>Syntrophales</taxon>
        <taxon>Syntrophaceae</taxon>
        <taxon>Syntrophus</taxon>
    </lineage>
</organism>
<feature type="domain" description="Transposase IS116/IS110/IS902 C-terminal" evidence="2">
    <location>
        <begin position="189"/>
        <end position="271"/>
    </location>
</feature>
<dbReference type="Pfam" id="PF02371">
    <property type="entry name" value="Transposase_20"/>
    <property type="match status" value="1"/>
</dbReference>
<dbReference type="PANTHER" id="PTHR33055:SF15">
    <property type="entry name" value="TRANSPOSASE-RELATED"/>
    <property type="match status" value="1"/>
</dbReference>
<dbReference type="InterPro" id="IPR003346">
    <property type="entry name" value="Transposase_20"/>
</dbReference>
<evidence type="ECO:0000259" key="2">
    <source>
        <dbReference type="Pfam" id="PF02371"/>
    </source>
</evidence>
<feature type="domain" description="Transposase IS110-like N-terminal" evidence="1">
    <location>
        <begin position="6"/>
        <end position="85"/>
    </location>
</feature>
<dbReference type="GO" id="GO:0003677">
    <property type="term" value="F:DNA binding"/>
    <property type="evidence" value="ECO:0007669"/>
    <property type="project" value="InterPro"/>
</dbReference>
<protein>
    <submittedName>
        <fullName evidence="3">Transposase</fullName>
    </submittedName>
</protein>
<evidence type="ECO:0000313" key="3">
    <source>
        <dbReference type="EMBL" id="SEM84782.1"/>
    </source>
</evidence>
<dbReference type="Proteomes" id="UP000198744">
    <property type="component" value="Unassembled WGS sequence"/>
</dbReference>
<name>A0A1H8BPU2_9BACT</name>
<dbReference type="AlphaFoldDB" id="A0A1H8BPU2"/>
<dbReference type="EMBL" id="FOBS01000068">
    <property type="protein sequence ID" value="SEM84782.1"/>
    <property type="molecule type" value="Genomic_DNA"/>
</dbReference>
<dbReference type="STRING" id="43775.SAMN04489760_1681"/>
<accession>A0A1H8BPU2</accession>
<keyword evidence="4" id="KW-1185">Reference proteome</keyword>
<dbReference type="Pfam" id="PF01548">
    <property type="entry name" value="DEDD_Tnp_IS110"/>
    <property type="match status" value="1"/>
</dbReference>
<feature type="non-terminal residue" evidence="3">
    <location>
        <position position="1"/>
    </location>
</feature>
<evidence type="ECO:0000313" key="4">
    <source>
        <dbReference type="Proteomes" id="UP000198744"/>
    </source>
</evidence>
<dbReference type="PANTHER" id="PTHR33055">
    <property type="entry name" value="TRANSPOSASE FOR INSERTION SEQUENCE ELEMENT IS1111A"/>
    <property type="match status" value="1"/>
</dbReference>
<dbReference type="GO" id="GO:0006313">
    <property type="term" value="P:DNA transposition"/>
    <property type="evidence" value="ECO:0007669"/>
    <property type="project" value="InterPro"/>
</dbReference>
<dbReference type="NCBIfam" id="NF033542">
    <property type="entry name" value="transpos_IS110"/>
    <property type="match status" value="1"/>
</dbReference>
<gene>
    <name evidence="3" type="ORF">SAMN04489760_1681</name>
</gene>
<dbReference type="InterPro" id="IPR002525">
    <property type="entry name" value="Transp_IS110-like_N"/>
</dbReference>
<sequence>RPVHNVLEDALQVVLVNARDIKNVPGRKTDIGDSKWLAGLLRHGLLRSSFIPPKEVREWRDLTRLRKKYVHTVGDYRKRTHKLFESANIKIDSVVSDLFGVTGRNLMNLLVSDRASLTLADIKRCVRGKLKGKEEELYRSIQGFFSDHHRFLLKRLLNTIDLLEAEISLFDEQIRHLMTDQNALLNRMKKAAGIADVSSREILAELGPDLKEFSTGEALVSWAGLCPGNNESAGKRKSGKSPVRKHHLKTILIEVAWAAIKKKKSYFKDKYYRLKARRGAKKAIVAIAHRILLGIYHVIKNGAEFRDLGEDYLAQRNKSQKISHLRKQAKSLGYNLVPQAI</sequence>
<dbReference type="GO" id="GO:0004803">
    <property type="term" value="F:transposase activity"/>
    <property type="evidence" value="ECO:0007669"/>
    <property type="project" value="InterPro"/>
</dbReference>
<dbReference type="OrthoDB" id="5453147at2"/>
<dbReference type="InterPro" id="IPR047650">
    <property type="entry name" value="Transpos_IS110"/>
</dbReference>
<dbReference type="RefSeq" id="WP_093884997.1">
    <property type="nucleotide sequence ID" value="NZ_FOBS01000068.1"/>
</dbReference>
<proteinExistence type="predicted"/>
<reference evidence="3 4" key="1">
    <citation type="submission" date="2016-10" db="EMBL/GenBank/DDBJ databases">
        <authorList>
            <person name="de Groot N.N."/>
        </authorList>
    </citation>
    <scope>NUCLEOTIDE SEQUENCE [LARGE SCALE GENOMIC DNA]</scope>
    <source>
        <strain evidence="3 4">DSM 8423</strain>
    </source>
</reference>
<evidence type="ECO:0000259" key="1">
    <source>
        <dbReference type="Pfam" id="PF01548"/>
    </source>
</evidence>